<dbReference type="Proteomes" id="UP001472866">
    <property type="component" value="Chromosome 11"/>
</dbReference>
<keyword evidence="11" id="KW-1185">Reference proteome</keyword>
<comment type="pathway">
    <text evidence="2">Secondary metabolite biosynthesis.</text>
</comment>
<feature type="domain" description="Wax synthase" evidence="9">
    <location>
        <begin position="195"/>
        <end position="290"/>
    </location>
</feature>
<evidence type="ECO:0000256" key="2">
    <source>
        <dbReference type="ARBA" id="ARBA00005179"/>
    </source>
</evidence>
<evidence type="ECO:0000256" key="1">
    <source>
        <dbReference type="ARBA" id="ARBA00004141"/>
    </source>
</evidence>
<dbReference type="Pfam" id="PF13813">
    <property type="entry name" value="MBOAT_2"/>
    <property type="match status" value="1"/>
</dbReference>
<dbReference type="EMBL" id="CP151511">
    <property type="protein sequence ID" value="WZN65142.1"/>
    <property type="molecule type" value="Genomic_DNA"/>
</dbReference>
<gene>
    <name evidence="10" type="ORF">HKI87_11g66990</name>
</gene>
<evidence type="ECO:0000256" key="3">
    <source>
        <dbReference type="ARBA" id="ARBA00007282"/>
    </source>
</evidence>
<dbReference type="PANTHER" id="PTHR31595">
    <property type="entry name" value="LONG-CHAIN-ALCOHOL O-FATTY-ACYLTRANSFERASE 3-RELATED"/>
    <property type="match status" value="1"/>
</dbReference>
<reference evidence="10 11" key="1">
    <citation type="submission" date="2024-03" db="EMBL/GenBank/DDBJ databases">
        <title>Complete genome sequence of the green alga Chloropicon roscoffensis RCC1871.</title>
        <authorList>
            <person name="Lemieux C."/>
            <person name="Pombert J.-F."/>
            <person name="Otis C."/>
            <person name="Turmel M."/>
        </authorList>
    </citation>
    <scope>NUCLEOTIDE SEQUENCE [LARGE SCALE GENOMIC DNA]</scope>
    <source>
        <strain evidence="10 11">RCC1871</strain>
    </source>
</reference>
<name>A0AAX4PG04_9CHLO</name>
<evidence type="ECO:0000256" key="8">
    <source>
        <dbReference type="SAM" id="SignalP"/>
    </source>
</evidence>
<evidence type="ECO:0000256" key="7">
    <source>
        <dbReference type="ARBA" id="ARBA00023136"/>
    </source>
</evidence>
<protein>
    <submittedName>
        <fullName evidence="10">Membrane bound O-acyl transferase</fullName>
    </submittedName>
</protein>
<dbReference type="GO" id="GO:0008374">
    <property type="term" value="F:O-acyltransferase activity"/>
    <property type="evidence" value="ECO:0007669"/>
    <property type="project" value="InterPro"/>
</dbReference>
<keyword evidence="5" id="KW-0812">Transmembrane</keyword>
<keyword evidence="7" id="KW-0472">Membrane</keyword>
<accession>A0AAX4PG04</accession>
<comment type="similarity">
    <text evidence="3">Belongs to the wax synthase family.</text>
</comment>
<proteinExistence type="inferred from homology"/>
<evidence type="ECO:0000313" key="10">
    <source>
        <dbReference type="EMBL" id="WZN65142.1"/>
    </source>
</evidence>
<dbReference type="PANTHER" id="PTHR31595:SF57">
    <property type="entry name" value="OS04G0481900 PROTEIN"/>
    <property type="match status" value="1"/>
</dbReference>
<dbReference type="GO" id="GO:0006629">
    <property type="term" value="P:lipid metabolic process"/>
    <property type="evidence" value="ECO:0007669"/>
    <property type="project" value="InterPro"/>
</dbReference>
<dbReference type="GO" id="GO:0016020">
    <property type="term" value="C:membrane"/>
    <property type="evidence" value="ECO:0007669"/>
    <property type="project" value="UniProtKB-SubCell"/>
</dbReference>
<keyword evidence="4 10" id="KW-0808">Transferase</keyword>
<organism evidence="10 11">
    <name type="scientific">Chloropicon roscoffensis</name>
    <dbReference type="NCBI Taxonomy" id="1461544"/>
    <lineage>
        <taxon>Eukaryota</taxon>
        <taxon>Viridiplantae</taxon>
        <taxon>Chlorophyta</taxon>
        <taxon>Chloropicophyceae</taxon>
        <taxon>Chloropicales</taxon>
        <taxon>Chloropicaceae</taxon>
        <taxon>Chloropicon</taxon>
    </lineage>
</organism>
<evidence type="ECO:0000259" key="9">
    <source>
        <dbReference type="Pfam" id="PF13813"/>
    </source>
</evidence>
<comment type="subcellular location">
    <subcellularLocation>
        <location evidence="1">Membrane</location>
        <topology evidence="1">Multi-pass membrane protein</topology>
    </subcellularLocation>
</comment>
<dbReference type="InterPro" id="IPR032805">
    <property type="entry name" value="Wax_synthase_dom"/>
</dbReference>
<sequence>MGAVILASSLAAALAMLVQSRHEAPGLGRFFLTMPYVVFALLVPLQFPIENVVARAVTAGQYAWWSNFKIFAFCCGRGPLTHPMVDGPGVFMTILLLPFSPHRTMLPSTVGTRVARATKKPEPVEGQLAEFAAKLALKATLLSTFVFVMTKHPPQNIYFRDLVLCFALYAFLGVLEDGLGCVSATLLNNLPVERSFEKFYLSSSIREFWSKRWNQHVAKLLKCVVYEPIVEGRVLRAEHHHHHHRRPGRPSVGARVLGTLATFLASGVMHEVVFAYVTGGVVTYDWLAFFTLQGAYVLCESVLHLTLRNRWNVEVPKWIGIPITWSFLIYTGELHFFKPVRLHGIDTAFLASLAGIIKM</sequence>
<dbReference type="AlphaFoldDB" id="A0AAX4PG04"/>
<evidence type="ECO:0000313" key="11">
    <source>
        <dbReference type="Proteomes" id="UP001472866"/>
    </source>
</evidence>
<keyword evidence="6" id="KW-1133">Transmembrane helix</keyword>
<evidence type="ECO:0000256" key="5">
    <source>
        <dbReference type="ARBA" id="ARBA00022692"/>
    </source>
</evidence>
<feature type="chain" id="PRO_5043579051" evidence="8">
    <location>
        <begin position="21"/>
        <end position="359"/>
    </location>
</feature>
<feature type="signal peptide" evidence="8">
    <location>
        <begin position="1"/>
        <end position="20"/>
    </location>
</feature>
<evidence type="ECO:0000256" key="6">
    <source>
        <dbReference type="ARBA" id="ARBA00022989"/>
    </source>
</evidence>
<evidence type="ECO:0000256" key="4">
    <source>
        <dbReference type="ARBA" id="ARBA00022679"/>
    </source>
</evidence>
<dbReference type="InterPro" id="IPR044851">
    <property type="entry name" value="Wax_synthase"/>
</dbReference>
<keyword evidence="8" id="KW-0732">Signal</keyword>